<reference evidence="2" key="2">
    <citation type="journal article" date="2021" name="PeerJ">
        <title>Extensive microbial diversity within the chicken gut microbiome revealed by metagenomics and culture.</title>
        <authorList>
            <person name="Gilroy R."/>
            <person name="Ravi A."/>
            <person name="Getino M."/>
            <person name="Pursley I."/>
            <person name="Horton D.L."/>
            <person name="Alikhan N.F."/>
            <person name="Baker D."/>
            <person name="Gharbi K."/>
            <person name="Hall N."/>
            <person name="Watson M."/>
            <person name="Adriaenssens E.M."/>
            <person name="Foster-Nyarko E."/>
            <person name="Jarju S."/>
            <person name="Secka A."/>
            <person name="Antonio M."/>
            <person name="Oren A."/>
            <person name="Chaudhuri R.R."/>
            <person name="La Ragione R."/>
            <person name="Hildebrand F."/>
            <person name="Pallen M.J."/>
        </authorList>
    </citation>
    <scope>NUCLEOTIDE SEQUENCE</scope>
    <source>
        <strain evidence="2">ChiBcec16-1751</strain>
    </source>
</reference>
<dbReference type="SMART" id="SM00886">
    <property type="entry name" value="Dabb"/>
    <property type="match status" value="1"/>
</dbReference>
<dbReference type="SUPFAM" id="SSF54909">
    <property type="entry name" value="Dimeric alpha+beta barrel"/>
    <property type="match status" value="1"/>
</dbReference>
<dbReference type="Gene3D" id="3.30.70.100">
    <property type="match status" value="1"/>
</dbReference>
<evidence type="ECO:0000313" key="2">
    <source>
        <dbReference type="EMBL" id="HIS63937.1"/>
    </source>
</evidence>
<dbReference type="AlphaFoldDB" id="A0A9D1JSD1"/>
<accession>A0A9D1JSD1</accession>
<dbReference type="Pfam" id="PF07876">
    <property type="entry name" value="Dabb"/>
    <property type="match status" value="1"/>
</dbReference>
<sequence>MVRHIVFWKLREDYAAPEQADYALQVLTASTETLLGIDGLQQAHIGRNLAGGAYDLIFYAEFADADALEHFREHPLHVAHRERCAPYVTGRLTGDLIE</sequence>
<dbReference type="InterPro" id="IPR013097">
    <property type="entry name" value="Dabb"/>
</dbReference>
<dbReference type="Proteomes" id="UP000886741">
    <property type="component" value="Unassembled WGS sequence"/>
</dbReference>
<dbReference type="PANTHER" id="PTHR37832">
    <property type="entry name" value="BLL2683 PROTEIN"/>
    <property type="match status" value="1"/>
</dbReference>
<evidence type="ECO:0000259" key="1">
    <source>
        <dbReference type="PROSITE" id="PS51502"/>
    </source>
</evidence>
<comment type="caution">
    <text evidence="2">The sequence shown here is derived from an EMBL/GenBank/DDBJ whole genome shotgun (WGS) entry which is preliminary data.</text>
</comment>
<proteinExistence type="predicted"/>
<organism evidence="2 3">
    <name type="scientific">Candidatus Avoscillospira avistercoris</name>
    <dbReference type="NCBI Taxonomy" id="2840707"/>
    <lineage>
        <taxon>Bacteria</taxon>
        <taxon>Bacillati</taxon>
        <taxon>Bacillota</taxon>
        <taxon>Clostridia</taxon>
        <taxon>Eubacteriales</taxon>
        <taxon>Oscillospiraceae</taxon>
        <taxon>Oscillospiraceae incertae sedis</taxon>
        <taxon>Candidatus Avoscillospira</taxon>
    </lineage>
</organism>
<dbReference type="InterPro" id="IPR011008">
    <property type="entry name" value="Dimeric_a/b-barrel"/>
</dbReference>
<dbReference type="EMBL" id="DVJJ01000020">
    <property type="protein sequence ID" value="HIS63937.1"/>
    <property type="molecule type" value="Genomic_DNA"/>
</dbReference>
<dbReference type="PROSITE" id="PS51502">
    <property type="entry name" value="S_R_A_B_BARREL"/>
    <property type="match status" value="1"/>
</dbReference>
<evidence type="ECO:0000313" key="3">
    <source>
        <dbReference type="Proteomes" id="UP000886741"/>
    </source>
</evidence>
<feature type="domain" description="Stress-response A/B barrel" evidence="1">
    <location>
        <begin position="2"/>
        <end position="96"/>
    </location>
</feature>
<dbReference type="PANTHER" id="PTHR37832:SF1">
    <property type="entry name" value="STRESS-RESPONSE A_B BARREL DOMAIN-CONTAINING PROTEIN"/>
    <property type="match status" value="1"/>
</dbReference>
<reference evidence="2" key="1">
    <citation type="submission" date="2020-10" db="EMBL/GenBank/DDBJ databases">
        <authorList>
            <person name="Gilroy R."/>
        </authorList>
    </citation>
    <scope>NUCLEOTIDE SEQUENCE</scope>
    <source>
        <strain evidence="2">ChiBcec16-1751</strain>
    </source>
</reference>
<protein>
    <submittedName>
        <fullName evidence="2">Dabb family protein</fullName>
    </submittedName>
</protein>
<name>A0A9D1JSD1_9FIRM</name>
<gene>
    <name evidence="2" type="ORF">IAA83_01025</name>
</gene>